<reference evidence="8" key="1">
    <citation type="submission" date="2021-03" db="EMBL/GenBank/DDBJ databases">
        <title>Chromosome level genome of the anhydrobiotic midge Polypedilum vanderplanki.</title>
        <authorList>
            <person name="Yoshida Y."/>
            <person name="Kikawada T."/>
            <person name="Gusev O."/>
        </authorList>
    </citation>
    <scope>NUCLEOTIDE SEQUENCE</scope>
    <source>
        <strain evidence="8">NIAS01</strain>
        <tissue evidence="8">Whole body or cell culture</tissue>
    </source>
</reference>
<evidence type="ECO:0000256" key="6">
    <source>
        <dbReference type="SAM" id="Phobius"/>
    </source>
</evidence>
<feature type="transmembrane region" description="Helical" evidence="6">
    <location>
        <begin position="135"/>
        <end position="157"/>
    </location>
</feature>
<keyword evidence="9" id="KW-1185">Reference proteome</keyword>
<name>A0A9J6C292_POLVA</name>
<feature type="transmembrane region" description="Helical" evidence="6">
    <location>
        <begin position="110"/>
        <end position="129"/>
    </location>
</feature>
<dbReference type="InterPro" id="IPR005829">
    <property type="entry name" value="Sugar_transporter_CS"/>
</dbReference>
<evidence type="ECO:0000256" key="2">
    <source>
        <dbReference type="ARBA" id="ARBA00022448"/>
    </source>
</evidence>
<feature type="transmembrane region" description="Helical" evidence="6">
    <location>
        <begin position="45"/>
        <end position="71"/>
    </location>
</feature>
<dbReference type="SUPFAM" id="SSF103473">
    <property type="entry name" value="MFS general substrate transporter"/>
    <property type="match status" value="1"/>
</dbReference>
<feature type="transmembrane region" description="Helical" evidence="6">
    <location>
        <begin position="469"/>
        <end position="492"/>
    </location>
</feature>
<keyword evidence="2" id="KW-0813">Transport</keyword>
<evidence type="ECO:0000313" key="8">
    <source>
        <dbReference type="EMBL" id="KAG5675992.1"/>
    </source>
</evidence>
<feature type="transmembrane region" description="Helical" evidence="6">
    <location>
        <begin position="385"/>
        <end position="403"/>
    </location>
</feature>
<dbReference type="PROSITE" id="PS00217">
    <property type="entry name" value="SUGAR_TRANSPORT_2"/>
    <property type="match status" value="1"/>
</dbReference>
<protein>
    <recommendedName>
        <fullName evidence="7">Major facilitator superfamily (MFS) profile domain-containing protein</fullName>
    </recommendedName>
</protein>
<dbReference type="Proteomes" id="UP001107558">
    <property type="component" value="Chromosome 2"/>
</dbReference>
<feature type="transmembrane region" description="Helical" evidence="6">
    <location>
        <begin position="410"/>
        <end position="429"/>
    </location>
</feature>
<sequence length="521" mass="57678">MVSKIFHVSGIEINFHDGEKKQSDRIISYDKAIEEIGFGKVQISVIFVTFLVLANTLSETMGISFVIPAAVCDLQLTPSDKGLLSSMSFLGIMVSSHIFGFLADTQGRRIVVLSTLLGSTISTVISVFMQNFIAFLVLRFISGIFVGGYSAVMYAYLGEYTASKYRASMLTWVTTSVGFVSVAMPLLAFWIMSYSWSYELYSGYLFRPWRLLILIYAFPGILAIICLYKLRESPKLLLSVRKDKEALEVVKWIFRTNKGKKHGEFDIAGLEPEASEIAVRNVKGIKAIFMSIIDQTLPLLKPPFVINFTACCCLHFGLFTCAGGLALFMPDILNKLAIAQERTGMDLKVCDVYNPQFKEVKNVTMTDVIVEECNDRVDLSIYTQTMYVGVGYIIGFIILSFIIKPSRRTLILVTTYAIAAIGGLIITFMTSQIAIIGFFTIIIFFAGVNVPVVNSAAVDIFPTYLRSMAVCCSMLFGRLGTFVSSNIIGIVIENYCQSTFFSIAGVCIACCAIAFILPRSK</sequence>
<accession>A0A9J6C292</accession>
<evidence type="ECO:0000256" key="3">
    <source>
        <dbReference type="ARBA" id="ARBA00022692"/>
    </source>
</evidence>
<dbReference type="GO" id="GO:0016020">
    <property type="term" value="C:membrane"/>
    <property type="evidence" value="ECO:0007669"/>
    <property type="project" value="UniProtKB-SubCell"/>
</dbReference>
<keyword evidence="3 6" id="KW-0812">Transmembrane</keyword>
<feature type="transmembrane region" description="Helical" evidence="6">
    <location>
        <begin position="169"/>
        <end position="191"/>
    </location>
</feature>
<keyword evidence="5 6" id="KW-0472">Membrane</keyword>
<evidence type="ECO:0000259" key="7">
    <source>
        <dbReference type="PROSITE" id="PS50850"/>
    </source>
</evidence>
<gene>
    <name evidence="8" type="ORF">PVAND_005848</name>
</gene>
<comment type="subcellular location">
    <subcellularLocation>
        <location evidence="1">Membrane</location>
        <topology evidence="1">Multi-pass membrane protein</topology>
    </subcellularLocation>
</comment>
<feature type="transmembrane region" description="Helical" evidence="6">
    <location>
        <begin position="304"/>
        <end position="328"/>
    </location>
</feature>
<proteinExistence type="predicted"/>
<dbReference type="Pfam" id="PF07690">
    <property type="entry name" value="MFS_1"/>
    <property type="match status" value="1"/>
</dbReference>
<organism evidence="8 9">
    <name type="scientific">Polypedilum vanderplanki</name>
    <name type="common">Sleeping chironomid midge</name>
    <dbReference type="NCBI Taxonomy" id="319348"/>
    <lineage>
        <taxon>Eukaryota</taxon>
        <taxon>Metazoa</taxon>
        <taxon>Ecdysozoa</taxon>
        <taxon>Arthropoda</taxon>
        <taxon>Hexapoda</taxon>
        <taxon>Insecta</taxon>
        <taxon>Pterygota</taxon>
        <taxon>Neoptera</taxon>
        <taxon>Endopterygota</taxon>
        <taxon>Diptera</taxon>
        <taxon>Nematocera</taxon>
        <taxon>Chironomoidea</taxon>
        <taxon>Chironomidae</taxon>
        <taxon>Chironominae</taxon>
        <taxon>Polypedilum</taxon>
        <taxon>Polypedilum</taxon>
    </lineage>
</organism>
<dbReference type="Gene3D" id="1.20.1250.20">
    <property type="entry name" value="MFS general substrate transporter like domains"/>
    <property type="match status" value="1"/>
</dbReference>
<dbReference type="InterPro" id="IPR020846">
    <property type="entry name" value="MFS_dom"/>
</dbReference>
<dbReference type="InterPro" id="IPR036259">
    <property type="entry name" value="MFS_trans_sf"/>
</dbReference>
<evidence type="ECO:0000256" key="1">
    <source>
        <dbReference type="ARBA" id="ARBA00004141"/>
    </source>
</evidence>
<keyword evidence="4 6" id="KW-1133">Transmembrane helix</keyword>
<feature type="transmembrane region" description="Helical" evidence="6">
    <location>
        <begin position="83"/>
        <end position="103"/>
    </location>
</feature>
<feature type="transmembrane region" description="Helical" evidence="6">
    <location>
        <begin position="498"/>
        <end position="517"/>
    </location>
</feature>
<dbReference type="GO" id="GO:0022857">
    <property type="term" value="F:transmembrane transporter activity"/>
    <property type="evidence" value="ECO:0007669"/>
    <property type="project" value="InterPro"/>
</dbReference>
<dbReference type="PANTHER" id="PTHR23511:SF37">
    <property type="entry name" value="MAJOR FACILITATOR SUPERFAMILY (MFS) PROFILE DOMAIN-CONTAINING PROTEIN-RELATED"/>
    <property type="match status" value="1"/>
</dbReference>
<feature type="transmembrane region" description="Helical" evidence="6">
    <location>
        <begin position="435"/>
        <end position="457"/>
    </location>
</feature>
<dbReference type="PANTHER" id="PTHR23511">
    <property type="entry name" value="SYNAPTIC VESICLE GLYCOPROTEIN 2"/>
    <property type="match status" value="1"/>
</dbReference>
<evidence type="ECO:0000256" key="5">
    <source>
        <dbReference type="ARBA" id="ARBA00023136"/>
    </source>
</evidence>
<dbReference type="EMBL" id="JADBJN010000002">
    <property type="protein sequence ID" value="KAG5675992.1"/>
    <property type="molecule type" value="Genomic_DNA"/>
</dbReference>
<dbReference type="OrthoDB" id="10262656at2759"/>
<feature type="transmembrane region" description="Helical" evidence="6">
    <location>
        <begin position="211"/>
        <end position="230"/>
    </location>
</feature>
<evidence type="ECO:0000256" key="4">
    <source>
        <dbReference type="ARBA" id="ARBA00022989"/>
    </source>
</evidence>
<evidence type="ECO:0000313" key="9">
    <source>
        <dbReference type="Proteomes" id="UP001107558"/>
    </source>
</evidence>
<dbReference type="InterPro" id="IPR011701">
    <property type="entry name" value="MFS"/>
</dbReference>
<comment type="caution">
    <text evidence="8">The sequence shown here is derived from an EMBL/GenBank/DDBJ whole genome shotgun (WGS) entry which is preliminary data.</text>
</comment>
<dbReference type="PROSITE" id="PS50850">
    <property type="entry name" value="MFS"/>
    <property type="match status" value="1"/>
</dbReference>
<dbReference type="AlphaFoldDB" id="A0A9J6C292"/>
<feature type="domain" description="Major facilitator superfamily (MFS) profile" evidence="7">
    <location>
        <begin position="44"/>
        <end position="521"/>
    </location>
</feature>